<evidence type="ECO:0000313" key="4">
    <source>
        <dbReference type="Proteomes" id="UP000008815"/>
    </source>
</evidence>
<dbReference type="PANTHER" id="PTHR46558">
    <property type="entry name" value="TRACRIPTIONAL REGULATORY PROTEIN-RELATED-RELATED"/>
    <property type="match status" value="1"/>
</dbReference>
<dbReference type="AlphaFoldDB" id="A0A0H3KK19"/>
<dbReference type="GO" id="GO:0003677">
    <property type="term" value="F:DNA binding"/>
    <property type="evidence" value="ECO:0007669"/>
    <property type="project" value="UniProtKB-KW"/>
</dbReference>
<keyword evidence="4" id="KW-1185">Reference proteome</keyword>
<dbReference type="InterPro" id="IPR001387">
    <property type="entry name" value="Cro/C1-type_HTH"/>
</dbReference>
<proteinExistence type="predicted"/>
<organism evidence="3 4">
    <name type="scientific">Burkholderia multivorans (strain ATCC 17616 / 249)</name>
    <dbReference type="NCBI Taxonomy" id="395019"/>
    <lineage>
        <taxon>Bacteria</taxon>
        <taxon>Pseudomonadati</taxon>
        <taxon>Pseudomonadota</taxon>
        <taxon>Betaproteobacteria</taxon>
        <taxon>Burkholderiales</taxon>
        <taxon>Burkholderiaceae</taxon>
        <taxon>Burkholderia</taxon>
        <taxon>Burkholderia cepacia complex</taxon>
    </lineage>
</organism>
<dbReference type="KEGG" id="bmu:Bmul_4832"/>
<sequence>MLGRALKAMRQFHNQSQGALANTLGISNSYLSEIESGKKEPTLEILNRYSTVFNVPLSSILAFSETLDGSQSVSKVKSFVAKKMLKVLEWISENGEISNDKKAVHEK</sequence>
<protein>
    <submittedName>
        <fullName evidence="3">XRE family transcriptional regulator</fullName>
    </submittedName>
</protein>
<dbReference type="SUPFAM" id="SSF47413">
    <property type="entry name" value="lambda repressor-like DNA-binding domains"/>
    <property type="match status" value="1"/>
</dbReference>
<dbReference type="HOGENOM" id="CLU_066192_17_14_4"/>
<dbReference type="InterPro" id="IPR010982">
    <property type="entry name" value="Lambda_DNA-bd_dom_sf"/>
</dbReference>
<evidence type="ECO:0000259" key="2">
    <source>
        <dbReference type="PROSITE" id="PS50943"/>
    </source>
</evidence>
<reference evidence="3 4" key="1">
    <citation type="submission" date="2007-04" db="EMBL/GenBank/DDBJ databases">
        <title>Complete genome sequence of Burkholderia multivorans ATCC 17616.</title>
        <authorList>
            <person name="Ohtsubo Y."/>
            <person name="Yamashita A."/>
            <person name="Kurokawa K."/>
            <person name="Takami H."/>
            <person name="Yuhara S."/>
            <person name="Nishiyama E."/>
            <person name="Endo R."/>
            <person name="Miyazaki R."/>
            <person name="Ono A."/>
            <person name="Yano K."/>
            <person name="Ito M."/>
            <person name="Sota M."/>
            <person name="Yuji N."/>
            <person name="Hattori M."/>
            <person name="Tsuda M."/>
        </authorList>
    </citation>
    <scope>NUCLEOTIDE SEQUENCE [LARGE SCALE GENOMIC DNA]</scope>
    <source>
        <strain evidence="4">ATCC 17616 / 249</strain>
    </source>
</reference>
<name>A0A0H3KK19_BURM1</name>
<dbReference type="STRING" id="395019.BMULJ_03684"/>
<dbReference type="KEGG" id="bmj:BMULJ_03684"/>
<dbReference type="CDD" id="cd00093">
    <property type="entry name" value="HTH_XRE"/>
    <property type="match status" value="1"/>
</dbReference>
<dbReference type="EMBL" id="AP009386">
    <property type="protein sequence ID" value="BAG45556.1"/>
    <property type="molecule type" value="Genomic_DNA"/>
</dbReference>
<dbReference type="PROSITE" id="PS50943">
    <property type="entry name" value="HTH_CROC1"/>
    <property type="match status" value="1"/>
</dbReference>
<dbReference type="Proteomes" id="UP000008815">
    <property type="component" value="Chromosome 2"/>
</dbReference>
<dbReference type="RefSeq" id="WP_012217409.1">
    <property type="nucleotide sequence ID" value="NC_010086.1"/>
</dbReference>
<dbReference type="PANTHER" id="PTHR46558:SF4">
    <property type="entry name" value="DNA-BIDING PHAGE PROTEIN"/>
    <property type="match status" value="1"/>
</dbReference>
<evidence type="ECO:0000313" key="3">
    <source>
        <dbReference type="EMBL" id="BAG45556.1"/>
    </source>
</evidence>
<evidence type="ECO:0000256" key="1">
    <source>
        <dbReference type="ARBA" id="ARBA00023125"/>
    </source>
</evidence>
<gene>
    <name evidence="3" type="ordered locus">BMULJ_03684</name>
</gene>
<keyword evidence="1" id="KW-0238">DNA-binding</keyword>
<dbReference type="Pfam" id="PF01381">
    <property type="entry name" value="HTH_3"/>
    <property type="match status" value="1"/>
</dbReference>
<dbReference type="SMART" id="SM00530">
    <property type="entry name" value="HTH_XRE"/>
    <property type="match status" value="1"/>
</dbReference>
<feature type="domain" description="HTH cro/C1-type" evidence="2">
    <location>
        <begin position="6"/>
        <end position="60"/>
    </location>
</feature>
<dbReference type="eggNOG" id="COG1476">
    <property type="taxonomic scope" value="Bacteria"/>
</dbReference>
<accession>A0A0H3KK19</accession>
<dbReference type="Gene3D" id="1.10.260.40">
    <property type="entry name" value="lambda repressor-like DNA-binding domains"/>
    <property type="match status" value="1"/>
</dbReference>